<evidence type="ECO:0000313" key="7">
    <source>
        <dbReference type="EMBL" id="KIY67270.1"/>
    </source>
</evidence>
<dbReference type="Pfam" id="PF13847">
    <property type="entry name" value="Methyltransf_31"/>
    <property type="match status" value="1"/>
</dbReference>
<name>A0A0D7BAM5_9AGAR</name>
<dbReference type="EMBL" id="KN880530">
    <property type="protein sequence ID" value="KIY67270.1"/>
    <property type="molecule type" value="Genomic_DNA"/>
</dbReference>
<proteinExistence type="inferred from homology"/>
<dbReference type="InterPro" id="IPR025714">
    <property type="entry name" value="Methyltranfer_dom"/>
</dbReference>
<dbReference type="PANTHER" id="PTHR12843">
    <property type="entry name" value="PROTEIN-LYSINE N-METHYLTRANSFERASE METTL10"/>
    <property type="match status" value="1"/>
</dbReference>
<dbReference type="STRING" id="1314674.A0A0D7BAM5"/>
<keyword evidence="1 5" id="KW-0963">Cytoplasm</keyword>
<dbReference type="Gene3D" id="3.40.50.150">
    <property type="entry name" value="Vaccinia Virus protein VP39"/>
    <property type="match status" value="1"/>
</dbReference>
<dbReference type="HAMAP" id="MF_03188">
    <property type="entry name" value="Methyltr_EFM4"/>
    <property type="match status" value="1"/>
</dbReference>
<gene>
    <name evidence="5" type="primary">EFM4</name>
    <name evidence="7" type="ORF">CYLTODRAFT_422679</name>
</gene>
<keyword evidence="8" id="KW-1185">Reference proteome</keyword>
<comment type="similarity">
    <text evidence="5">Belongs to the class I-like SAM-binding methyltransferase superfamily. EFM4 family.</text>
</comment>
<comment type="function">
    <text evidence="5">S-adenosyl-L-methionine-dependent protein-lysine N-methyltransferase that mono- and dimethylates elongation factor 1-alpha at 'Lys-316'. May play a role in intracellular transport.</text>
</comment>
<dbReference type="OrthoDB" id="10069295at2759"/>
<keyword evidence="2 5" id="KW-0489">Methyltransferase</keyword>
<dbReference type="SUPFAM" id="SSF53335">
    <property type="entry name" value="S-adenosyl-L-methionine-dependent methyltransferases"/>
    <property type="match status" value="1"/>
</dbReference>
<keyword evidence="5" id="KW-0813">Transport</keyword>
<evidence type="ECO:0000259" key="6">
    <source>
        <dbReference type="Pfam" id="PF13847"/>
    </source>
</evidence>
<dbReference type="InterPro" id="IPR026635">
    <property type="entry name" value="Efm4/METTL10"/>
</dbReference>
<organism evidence="7 8">
    <name type="scientific">Cylindrobasidium torrendii FP15055 ss-10</name>
    <dbReference type="NCBI Taxonomy" id="1314674"/>
    <lineage>
        <taxon>Eukaryota</taxon>
        <taxon>Fungi</taxon>
        <taxon>Dikarya</taxon>
        <taxon>Basidiomycota</taxon>
        <taxon>Agaricomycotina</taxon>
        <taxon>Agaricomycetes</taxon>
        <taxon>Agaricomycetidae</taxon>
        <taxon>Agaricales</taxon>
        <taxon>Marasmiineae</taxon>
        <taxon>Physalacriaceae</taxon>
        <taxon>Cylindrobasidium</taxon>
    </lineage>
</organism>
<evidence type="ECO:0000256" key="3">
    <source>
        <dbReference type="ARBA" id="ARBA00022679"/>
    </source>
</evidence>
<accession>A0A0D7BAM5</accession>
<comment type="subcellular location">
    <subcellularLocation>
        <location evidence="5">Cytoplasm</location>
    </subcellularLocation>
</comment>
<dbReference type="Proteomes" id="UP000054007">
    <property type="component" value="Unassembled WGS sequence"/>
</dbReference>
<dbReference type="PANTHER" id="PTHR12843:SF5">
    <property type="entry name" value="EEF1A LYSINE METHYLTRANSFERASE 2"/>
    <property type="match status" value="1"/>
</dbReference>
<dbReference type="InterPro" id="IPR029063">
    <property type="entry name" value="SAM-dependent_MTases_sf"/>
</dbReference>
<evidence type="ECO:0000256" key="2">
    <source>
        <dbReference type="ARBA" id="ARBA00022603"/>
    </source>
</evidence>
<dbReference type="GO" id="GO:0005737">
    <property type="term" value="C:cytoplasm"/>
    <property type="evidence" value="ECO:0007669"/>
    <property type="project" value="UniProtKB-SubCell"/>
</dbReference>
<keyword evidence="3 5" id="KW-0808">Transferase</keyword>
<dbReference type="GO" id="GO:0016192">
    <property type="term" value="P:vesicle-mediated transport"/>
    <property type="evidence" value="ECO:0007669"/>
    <property type="project" value="UniProtKB-UniRule"/>
</dbReference>
<dbReference type="GO" id="GO:0032259">
    <property type="term" value="P:methylation"/>
    <property type="evidence" value="ECO:0007669"/>
    <property type="project" value="UniProtKB-KW"/>
</dbReference>
<protein>
    <recommendedName>
        <fullName evidence="5">Protein-lysine N-methyltransferase EFM4</fullName>
        <ecNumber evidence="5">2.1.1.-</ecNumber>
    </recommendedName>
    <alternativeName>
        <fullName evidence="5">Elongation factor methyltransferase 4</fullName>
    </alternativeName>
</protein>
<feature type="domain" description="Methyltransferase" evidence="6">
    <location>
        <begin position="61"/>
        <end position="196"/>
    </location>
</feature>
<dbReference type="GO" id="GO:0016279">
    <property type="term" value="F:protein-lysine N-methyltransferase activity"/>
    <property type="evidence" value="ECO:0007669"/>
    <property type="project" value="UniProtKB-UniRule"/>
</dbReference>
<reference evidence="7 8" key="1">
    <citation type="journal article" date="2015" name="Fungal Genet. Biol.">
        <title>Evolution of novel wood decay mechanisms in Agaricales revealed by the genome sequences of Fistulina hepatica and Cylindrobasidium torrendii.</title>
        <authorList>
            <person name="Floudas D."/>
            <person name="Held B.W."/>
            <person name="Riley R."/>
            <person name="Nagy L.G."/>
            <person name="Koehler G."/>
            <person name="Ransdell A.S."/>
            <person name="Younus H."/>
            <person name="Chow J."/>
            <person name="Chiniquy J."/>
            <person name="Lipzen A."/>
            <person name="Tritt A."/>
            <person name="Sun H."/>
            <person name="Haridas S."/>
            <person name="LaButti K."/>
            <person name="Ohm R.A."/>
            <person name="Kues U."/>
            <person name="Blanchette R.A."/>
            <person name="Grigoriev I.V."/>
            <person name="Minto R.E."/>
            <person name="Hibbett D.S."/>
        </authorList>
    </citation>
    <scope>NUCLEOTIDE SEQUENCE [LARGE SCALE GENOMIC DNA]</scope>
    <source>
        <strain evidence="7 8">FP15055 ss-10</strain>
    </source>
</reference>
<evidence type="ECO:0000256" key="5">
    <source>
        <dbReference type="HAMAP-Rule" id="MF_03188"/>
    </source>
</evidence>
<evidence type="ECO:0000256" key="1">
    <source>
        <dbReference type="ARBA" id="ARBA00022490"/>
    </source>
</evidence>
<sequence>MSTSIEPESSRLGTKQHWDDVYERELQNFDDDGDEGEVWFGEDSVEKMIQWAEEHVPTAQGANILEIGSGNGTLLFGLVDAQYDPKHLAGIDYSAGAVKLARNVSQARDAQDVTFNECDFLNDDPAVLPHMGDTRTACWDVLMDKGTYDAIALGEKDAEGRSPAWLYPRRAARLLKEDGLFLITSCNFTEDELKTSFVTADTGFEYHSRIQHRTFSFGGSSGSVVSSVAFKKTVQH</sequence>
<dbReference type="CDD" id="cd02440">
    <property type="entry name" value="AdoMet_MTases"/>
    <property type="match status" value="1"/>
</dbReference>
<keyword evidence="4 5" id="KW-0949">S-adenosyl-L-methionine</keyword>
<dbReference type="AlphaFoldDB" id="A0A0D7BAM5"/>
<evidence type="ECO:0000256" key="4">
    <source>
        <dbReference type="ARBA" id="ARBA00022691"/>
    </source>
</evidence>
<evidence type="ECO:0000313" key="8">
    <source>
        <dbReference type="Proteomes" id="UP000054007"/>
    </source>
</evidence>
<dbReference type="EC" id="2.1.1.-" evidence="5"/>